<dbReference type="PANTHER" id="PTHR46111">
    <property type="entry name" value="RIBOSOMAL RNA SMALL SUBUNIT METHYLTRANSFERASE I"/>
    <property type="match status" value="1"/>
</dbReference>
<proteinExistence type="predicted"/>
<dbReference type="Proteomes" id="UP000323632">
    <property type="component" value="Unassembled WGS sequence"/>
</dbReference>
<dbReference type="Gene3D" id="3.40.1010.10">
    <property type="entry name" value="Cobalt-precorrin-4 Transmethylase, Domain 1"/>
    <property type="match status" value="1"/>
</dbReference>
<evidence type="ECO:0000313" key="2">
    <source>
        <dbReference type="Proteomes" id="UP000323632"/>
    </source>
</evidence>
<dbReference type="RefSeq" id="WP_150031485.1">
    <property type="nucleotide sequence ID" value="NZ_VWSH01000001.1"/>
</dbReference>
<dbReference type="EMBL" id="VWSH01000001">
    <property type="protein sequence ID" value="KAA5536908.1"/>
    <property type="molecule type" value="Genomic_DNA"/>
</dbReference>
<dbReference type="PANTHER" id="PTHR46111:SF2">
    <property type="entry name" value="SAM-DEPENDENT METHYLTRANSFERASE"/>
    <property type="match status" value="1"/>
</dbReference>
<protein>
    <submittedName>
        <fullName evidence="1">SAM-dependent methyltransferase</fullName>
    </submittedName>
</protein>
<dbReference type="InterPro" id="IPR008189">
    <property type="entry name" value="rRNA_ssu_MeTfrase_I"/>
</dbReference>
<organism evidence="1 2">
    <name type="scientific">Taibaiella lutea</name>
    <dbReference type="NCBI Taxonomy" id="2608001"/>
    <lineage>
        <taxon>Bacteria</taxon>
        <taxon>Pseudomonadati</taxon>
        <taxon>Bacteroidota</taxon>
        <taxon>Chitinophagia</taxon>
        <taxon>Chitinophagales</taxon>
        <taxon>Chitinophagaceae</taxon>
        <taxon>Taibaiella</taxon>
    </lineage>
</organism>
<dbReference type="InterPro" id="IPR014777">
    <property type="entry name" value="4pyrrole_Mease_sub1"/>
</dbReference>
<accession>A0A5M6CNV4</accession>
<name>A0A5M6CNV4_9BACT</name>
<keyword evidence="2" id="KW-1185">Reference proteome</keyword>
<keyword evidence="1" id="KW-0808">Transferase</keyword>
<reference evidence="1 2" key="1">
    <citation type="submission" date="2019-09" db="EMBL/GenBank/DDBJ databases">
        <title>Genome sequence and assembly of Taibaiella sp.</title>
        <authorList>
            <person name="Chhetri G."/>
        </authorList>
    </citation>
    <scope>NUCLEOTIDE SEQUENCE [LARGE SCALE GENOMIC DNA]</scope>
    <source>
        <strain evidence="1 2">KVB11</strain>
    </source>
</reference>
<dbReference type="InterPro" id="IPR035996">
    <property type="entry name" value="4pyrrol_Methylase_sf"/>
</dbReference>
<dbReference type="GO" id="GO:0008168">
    <property type="term" value="F:methyltransferase activity"/>
    <property type="evidence" value="ECO:0007669"/>
    <property type="project" value="UniProtKB-KW"/>
</dbReference>
<dbReference type="InterPro" id="IPR014776">
    <property type="entry name" value="4pyrrole_Mease_sub2"/>
</dbReference>
<dbReference type="PIRSF" id="PIRSF005917">
    <property type="entry name" value="MTase_YraL"/>
    <property type="match status" value="1"/>
</dbReference>
<dbReference type="Gene3D" id="3.30.950.10">
    <property type="entry name" value="Methyltransferase, Cobalt-precorrin-4 Transmethylase, Domain 2"/>
    <property type="match status" value="1"/>
</dbReference>
<dbReference type="CDD" id="cd11649">
    <property type="entry name" value="RsmI_like"/>
    <property type="match status" value="1"/>
</dbReference>
<sequence length="235" mass="26232">MTKVIGKLYLIPVPLAENALETIPENVKTLSCSLKYFFVENVRTARRYLKSIDKSVDIDAIQFQEINSQTSPDLNIFRQWLKEGNDVGMMSEAGCPGMADPGSDLAAVAQEMGATVIPLVGPSSVLLALMASGFNGQGFRFAGYLPIKEPIRGKAIKELETISAERKETQLFIETPYRNNQMLKDIIRLCKQQTKLCIAADITDEKEFIKTKTVGEWAKEMPDLHKRPTIFLLMA</sequence>
<dbReference type="GO" id="GO:0032259">
    <property type="term" value="P:methylation"/>
    <property type="evidence" value="ECO:0007669"/>
    <property type="project" value="UniProtKB-KW"/>
</dbReference>
<dbReference type="AlphaFoldDB" id="A0A5M6CNV4"/>
<keyword evidence="1" id="KW-0489">Methyltransferase</keyword>
<comment type="caution">
    <text evidence="1">The sequence shown here is derived from an EMBL/GenBank/DDBJ whole genome shotgun (WGS) entry which is preliminary data.</text>
</comment>
<dbReference type="SUPFAM" id="SSF53790">
    <property type="entry name" value="Tetrapyrrole methylase"/>
    <property type="match status" value="1"/>
</dbReference>
<gene>
    <name evidence="1" type="ORF">F0919_04340</name>
</gene>
<evidence type="ECO:0000313" key="1">
    <source>
        <dbReference type="EMBL" id="KAA5536908.1"/>
    </source>
</evidence>